<dbReference type="EMBL" id="JAPAAF010000051">
    <property type="protein sequence ID" value="MCW0484780.1"/>
    <property type="molecule type" value="Genomic_DNA"/>
</dbReference>
<gene>
    <name evidence="2" type="ORF">N2K84_18760</name>
</gene>
<feature type="chain" id="PRO_5041432588" evidence="1">
    <location>
        <begin position="22"/>
        <end position="196"/>
    </location>
</feature>
<name>A0AA41YDL7_9BACT</name>
<protein>
    <submittedName>
        <fullName evidence="2">DUF4294 domain-containing protein</fullName>
    </submittedName>
</protein>
<feature type="signal peptide" evidence="1">
    <location>
        <begin position="1"/>
        <end position="21"/>
    </location>
</feature>
<dbReference type="Proteomes" id="UP001163821">
    <property type="component" value="Unassembled WGS sequence"/>
</dbReference>
<sequence>MMRILLLMIWGCLFLLPNARAQEKDTVHYLEAIRENGDTLPHRDLDPILVYPRKAFKSRSVERRYWRLAMKVKKVYPFAKKAAELMQTYDARYRAANDPKLRRKYLKAVEKGLFDEYGPQLKKLSISEGRILIKLIDRETKHSSYELIKDLKGGVSAFFWQGVARLFGNDLKEEYDPIVEDRLIEEIIFYIEIGMI</sequence>
<dbReference type="InterPro" id="IPR025636">
    <property type="entry name" value="DUF4294"/>
</dbReference>
<evidence type="ECO:0000313" key="2">
    <source>
        <dbReference type="EMBL" id="MCW0484780.1"/>
    </source>
</evidence>
<keyword evidence="1" id="KW-0732">Signal</keyword>
<reference evidence="2" key="1">
    <citation type="submission" date="2022-10" db="EMBL/GenBank/DDBJ databases">
        <title>Gaoshiqiia sediminis gen. nov., sp. nov., isolated from coastal sediment.</title>
        <authorList>
            <person name="Yu W.X."/>
            <person name="Mu D.S."/>
            <person name="Du J.Z."/>
            <person name="Liang Y.Q."/>
        </authorList>
    </citation>
    <scope>NUCLEOTIDE SEQUENCE</scope>
    <source>
        <strain evidence="2">A06</strain>
    </source>
</reference>
<dbReference type="AlphaFoldDB" id="A0AA41YDL7"/>
<keyword evidence="3" id="KW-1185">Reference proteome</keyword>
<dbReference type="Pfam" id="PF14127">
    <property type="entry name" value="DUF4294"/>
    <property type="match status" value="1"/>
</dbReference>
<evidence type="ECO:0000313" key="3">
    <source>
        <dbReference type="Proteomes" id="UP001163821"/>
    </source>
</evidence>
<comment type="caution">
    <text evidence="2">The sequence shown here is derived from an EMBL/GenBank/DDBJ whole genome shotgun (WGS) entry which is preliminary data.</text>
</comment>
<evidence type="ECO:0000256" key="1">
    <source>
        <dbReference type="SAM" id="SignalP"/>
    </source>
</evidence>
<organism evidence="2 3">
    <name type="scientific">Gaoshiqia sediminis</name>
    <dbReference type="NCBI Taxonomy" id="2986998"/>
    <lineage>
        <taxon>Bacteria</taxon>
        <taxon>Pseudomonadati</taxon>
        <taxon>Bacteroidota</taxon>
        <taxon>Bacteroidia</taxon>
        <taxon>Marinilabiliales</taxon>
        <taxon>Prolixibacteraceae</taxon>
        <taxon>Gaoshiqia</taxon>
    </lineage>
</organism>
<dbReference type="RefSeq" id="WP_282593371.1">
    <property type="nucleotide sequence ID" value="NZ_JAPAAF010000051.1"/>
</dbReference>
<accession>A0AA41YDL7</accession>
<proteinExistence type="predicted"/>